<dbReference type="CDD" id="cd24007">
    <property type="entry name" value="ASKHA_NBD_eukNAGK-like"/>
    <property type="match status" value="1"/>
</dbReference>
<dbReference type="OrthoDB" id="311172at2759"/>
<evidence type="ECO:0000259" key="5">
    <source>
        <dbReference type="Pfam" id="PF01869"/>
    </source>
</evidence>
<dbReference type="SUPFAM" id="SSF53067">
    <property type="entry name" value="Actin-like ATPase domain"/>
    <property type="match status" value="2"/>
</dbReference>
<organism evidence="6 7">
    <name type="scientific">Cyclocybe aegerita</name>
    <name type="common">Black poplar mushroom</name>
    <name type="synonym">Agrocybe aegerita</name>
    <dbReference type="NCBI Taxonomy" id="1973307"/>
    <lineage>
        <taxon>Eukaryota</taxon>
        <taxon>Fungi</taxon>
        <taxon>Dikarya</taxon>
        <taxon>Basidiomycota</taxon>
        <taxon>Agaricomycotina</taxon>
        <taxon>Agaricomycetes</taxon>
        <taxon>Agaricomycetidae</taxon>
        <taxon>Agaricales</taxon>
        <taxon>Agaricineae</taxon>
        <taxon>Bolbitiaceae</taxon>
        <taxon>Cyclocybe</taxon>
    </lineage>
</organism>
<dbReference type="PANTHER" id="PTHR43190">
    <property type="entry name" value="N-ACETYL-D-GLUCOSAMINE KINASE"/>
    <property type="match status" value="1"/>
</dbReference>
<dbReference type="PANTHER" id="PTHR43190:SF3">
    <property type="entry name" value="N-ACETYL-D-GLUCOSAMINE KINASE"/>
    <property type="match status" value="1"/>
</dbReference>
<reference evidence="6 7" key="1">
    <citation type="submission" date="2020-01" db="EMBL/GenBank/DDBJ databases">
        <authorList>
            <person name="Gupta K D."/>
        </authorList>
    </citation>
    <scope>NUCLEOTIDE SEQUENCE [LARGE SCALE GENOMIC DNA]</scope>
</reference>
<dbReference type="AlphaFoldDB" id="A0A8S0XDQ3"/>
<evidence type="ECO:0000256" key="4">
    <source>
        <dbReference type="ARBA" id="ARBA00031123"/>
    </source>
</evidence>
<dbReference type="EMBL" id="CACVBS010000013">
    <property type="protein sequence ID" value="CAA7259023.1"/>
    <property type="molecule type" value="Genomic_DNA"/>
</dbReference>
<dbReference type="InterPro" id="IPR043129">
    <property type="entry name" value="ATPase_NBD"/>
</dbReference>
<keyword evidence="7" id="KW-1185">Reference proteome</keyword>
<dbReference type="InterPro" id="IPR052519">
    <property type="entry name" value="Euk-type_GlcNAc_Kinase"/>
</dbReference>
<comment type="caution">
    <text evidence="6">The sequence shown here is derived from an EMBL/GenBank/DDBJ whole genome shotgun (WGS) entry which is preliminary data.</text>
</comment>
<comment type="similarity">
    <text evidence="1">Belongs to the eukaryotic-type N-acetylglucosamine kinase family.</text>
</comment>
<evidence type="ECO:0000313" key="7">
    <source>
        <dbReference type="Proteomes" id="UP000467700"/>
    </source>
</evidence>
<evidence type="ECO:0000313" key="6">
    <source>
        <dbReference type="EMBL" id="CAA7259023.1"/>
    </source>
</evidence>
<evidence type="ECO:0000256" key="2">
    <source>
        <dbReference type="ARBA" id="ARBA00012122"/>
    </source>
</evidence>
<dbReference type="EC" id="2.7.1.59" evidence="2"/>
<dbReference type="InterPro" id="IPR002731">
    <property type="entry name" value="ATPase_BadF"/>
</dbReference>
<evidence type="ECO:0000256" key="1">
    <source>
        <dbReference type="ARBA" id="ARBA00006198"/>
    </source>
</evidence>
<proteinExistence type="inferred from homology"/>
<dbReference type="Gene3D" id="3.30.420.40">
    <property type="match status" value="1"/>
</dbReference>
<gene>
    <name evidence="6" type="ORF">AAE3_LOCUS1367</name>
</gene>
<evidence type="ECO:0000256" key="3">
    <source>
        <dbReference type="ARBA" id="ARBA00014974"/>
    </source>
</evidence>
<accession>A0A8S0XDQ3</accession>
<dbReference type="Pfam" id="PF01869">
    <property type="entry name" value="BcrAD_BadFG"/>
    <property type="match status" value="1"/>
</dbReference>
<name>A0A8S0XDQ3_CYCAE</name>
<sequence>MALYLSVDCGGTKTSAVICDASGTVVGRGSGGPSNITYLTPDAFIASVKEATVSALRTAVPISDDTTIQLPPSDKSPFEAAWFGISGADSPAAIEKVALPLSNLLGLPNGPRLSVTHDSHLLAAPVRMHSDVSHAIVVIAGTGSATVSFKEIEGGVEELGRVGGWGWLLGDEGSGFEVGRETLRHILLEYDKASVTGSTVPKSPLIEAILERFEIGHVMEIFTKVYLQDPDPSAKILPGEEKALRNLAREKRISSLPRLVFKAAFEDGDPLALEILKTTAGHLASQIVILLGDGVGPSPRIFKATDAVISFGGSLVGIEAYRNLILDDLARRGHVFRRVAFIDDAAAVGGAALAAAFIATSS</sequence>
<feature type="domain" description="ATPase BadF/BadG/BcrA/BcrD type" evidence="5">
    <location>
        <begin position="7"/>
        <end position="329"/>
    </location>
</feature>
<dbReference type="Proteomes" id="UP000467700">
    <property type="component" value="Unassembled WGS sequence"/>
</dbReference>
<protein>
    <recommendedName>
        <fullName evidence="3">N-acetyl-D-glucosamine kinase</fullName>
        <ecNumber evidence="2">2.7.1.59</ecNumber>
    </recommendedName>
    <alternativeName>
        <fullName evidence="4">GlcNAc kinase</fullName>
    </alternativeName>
</protein>
<dbReference type="GO" id="GO:0045127">
    <property type="term" value="F:N-acetylglucosamine kinase activity"/>
    <property type="evidence" value="ECO:0007669"/>
    <property type="project" value="UniProtKB-EC"/>
</dbReference>